<evidence type="ECO:0000313" key="4">
    <source>
        <dbReference type="Proteomes" id="UP000636709"/>
    </source>
</evidence>
<evidence type="ECO:0000256" key="1">
    <source>
        <dbReference type="SAM" id="MobiDB-lite"/>
    </source>
</evidence>
<dbReference type="AlphaFoldDB" id="A0A835KKA5"/>
<dbReference type="Proteomes" id="UP000636709">
    <property type="component" value="Unassembled WGS sequence"/>
</dbReference>
<dbReference type="OrthoDB" id="688093at2759"/>
<name>A0A835KKA5_9POAL</name>
<dbReference type="InterPro" id="IPR022059">
    <property type="entry name" value="DUF3615"/>
</dbReference>
<organism evidence="3 4">
    <name type="scientific">Digitaria exilis</name>
    <dbReference type="NCBI Taxonomy" id="1010633"/>
    <lineage>
        <taxon>Eukaryota</taxon>
        <taxon>Viridiplantae</taxon>
        <taxon>Streptophyta</taxon>
        <taxon>Embryophyta</taxon>
        <taxon>Tracheophyta</taxon>
        <taxon>Spermatophyta</taxon>
        <taxon>Magnoliopsida</taxon>
        <taxon>Liliopsida</taxon>
        <taxon>Poales</taxon>
        <taxon>Poaceae</taxon>
        <taxon>PACMAD clade</taxon>
        <taxon>Panicoideae</taxon>
        <taxon>Panicodae</taxon>
        <taxon>Paniceae</taxon>
        <taxon>Anthephorinae</taxon>
        <taxon>Digitaria</taxon>
    </lineage>
</organism>
<gene>
    <name evidence="3" type="ORF">HU200_012705</name>
</gene>
<keyword evidence="4" id="KW-1185">Reference proteome</keyword>
<proteinExistence type="predicted"/>
<evidence type="ECO:0000259" key="2">
    <source>
        <dbReference type="Pfam" id="PF12274"/>
    </source>
</evidence>
<dbReference type="Pfam" id="PF12274">
    <property type="entry name" value="DUF3615"/>
    <property type="match status" value="1"/>
</dbReference>
<reference evidence="3" key="1">
    <citation type="submission" date="2020-07" db="EMBL/GenBank/DDBJ databases">
        <title>Genome sequence and genetic diversity analysis of an under-domesticated orphan crop, white fonio (Digitaria exilis).</title>
        <authorList>
            <person name="Bennetzen J.L."/>
            <person name="Chen S."/>
            <person name="Ma X."/>
            <person name="Wang X."/>
            <person name="Yssel A.E.J."/>
            <person name="Chaluvadi S.R."/>
            <person name="Johnson M."/>
            <person name="Gangashetty P."/>
            <person name="Hamidou F."/>
            <person name="Sanogo M.D."/>
            <person name="Zwaenepoel A."/>
            <person name="Wallace J."/>
            <person name="Van De Peer Y."/>
            <person name="Van Deynze A."/>
        </authorList>
    </citation>
    <scope>NUCLEOTIDE SEQUENCE</scope>
    <source>
        <tissue evidence="3">Leaves</tissue>
    </source>
</reference>
<dbReference type="EMBL" id="JACEFO010001042">
    <property type="protein sequence ID" value="KAF8749368.1"/>
    <property type="molecule type" value="Genomic_DNA"/>
</dbReference>
<accession>A0A835KKA5</accession>
<comment type="caution">
    <text evidence="3">The sequence shown here is derived from an EMBL/GenBank/DDBJ whole genome shotgun (WGS) entry which is preliminary data.</text>
</comment>
<sequence length="230" mass="25540">MTGLHHKRKAVESSLVKRRAQSKRAAEVPARQIQGIRKPGLPRKRESSATRTPLSAAGDSTTVSYVLRNRQVVVPIAPATTRPNDTSSYKNDIQFLSSCLPSIYMIENGIQYSFICYDLNWFNGWLSENIPTTLSTCSKEPELAPSRQTPVCAQMALEHYNTTNQGDEHELVKAVESNAFVFNGVWIHANFLAKPIGASSCDVPNYFFAELKSDYKGFCCLSCVKMDPGV</sequence>
<dbReference type="PANTHER" id="PTHR34710:SF15">
    <property type="entry name" value="OS03G0834100 PROTEIN"/>
    <property type="match status" value="1"/>
</dbReference>
<dbReference type="PANTHER" id="PTHR34710">
    <property type="entry name" value="OS03G0834100 PROTEIN"/>
    <property type="match status" value="1"/>
</dbReference>
<feature type="region of interest" description="Disordered" evidence="1">
    <location>
        <begin position="1"/>
        <end position="56"/>
    </location>
</feature>
<feature type="domain" description="DUF3615" evidence="2">
    <location>
        <begin position="153"/>
        <end position="227"/>
    </location>
</feature>
<evidence type="ECO:0000313" key="3">
    <source>
        <dbReference type="EMBL" id="KAF8749368.1"/>
    </source>
</evidence>
<protein>
    <recommendedName>
        <fullName evidence="2">DUF3615 domain-containing protein</fullName>
    </recommendedName>
</protein>